<dbReference type="GO" id="GO:0016301">
    <property type="term" value="F:kinase activity"/>
    <property type="evidence" value="ECO:0007669"/>
    <property type="project" value="UniProtKB-KW"/>
</dbReference>
<reference evidence="7" key="1">
    <citation type="journal article" date="2022" name="G3 (Bethesda)">
        <title>High quality genome of the basidiomycete yeast Dioszegia hungarica PDD-24b-2 isolated from cloud water.</title>
        <authorList>
            <person name="Jarrige D."/>
            <person name="Haridas S."/>
            <person name="Bleykasten-Grosshans C."/>
            <person name="Joly M."/>
            <person name="Nadalig T."/>
            <person name="Sancelme M."/>
            <person name="Vuilleumier S."/>
            <person name="Grigoriev I.V."/>
            <person name="Amato P."/>
            <person name="Bringel F."/>
        </authorList>
    </citation>
    <scope>NUCLEOTIDE SEQUENCE</scope>
    <source>
        <strain evidence="7">PDD-24b-2</strain>
    </source>
</reference>
<dbReference type="InterPro" id="IPR005000">
    <property type="entry name" value="Aldolase/citrate-lyase_domain"/>
</dbReference>
<feature type="binding site" evidence="5">
    <location>
        <position position="126"/>
    </location>
    <ligand>
        <name>Mg(2+)</name>
        <dbReference type="ChEBI" id="CHEBI:18420"/>
    </ligand>
</feature>
<keyword evidence="3 5" id="KW-0460">Magnesium</keyword>
<dbReference type="GO" id="GO:0000287">
    <property type="term" value="F:magnesium ion binding"/>
    <property type="evidence" value="ECO:0007669"/>
    <property type="project" value="TreeGrafter"/>
</dbReference>
<gene>
    <name evidence="7" type="ORF">MKK02DRAFT_36279</name>
</gene>
<keyword evidence="8" id="KW-1185">Reference proteome</keyword>
<dbReference type="InterPro" id="IPR011206">
    <property type="entry name" value="Citrate_lyase_beta/mcl1/mcl2"/>
</dbReference>
<evidence type="ECO:0000256" key="3">
    <source>
        <dbReference type="ARBA" id="ARBA00022842"/>
    </source>
</evidence>
<dbReference type="PIRSF" id="PIRSF015582">
    <property type="entry name" value="Cit_lyase_B"/>
    <property type="match status" value="1"/>
</dbReference>
<evidence type="ECO:0000256" key="1">
    <source>
        <dbReference type="ARBA" id="ARBA00001946"/>
    </source>
</evidence>
<protein>
    <submittedName>
        <fullName evidence="7">Pyruvate/Phosphoenolpyruvate kinase-like domain-containing protein</fullName>
    </submittedName>
</protein>
<evidence type="ECO:0000256" key="2">
    <source>
        <dbReference type="ARBA" id="ARBA00022723"/>
    </source>
</evidence>
<name>A0AA38LW98_9TREE</name>
<keyword evidence="2 5" id="KW-0479">Metal-binding</keyword>
<evidence type="ECO:0000313" key="7">
    <source>
        <dbReference type="EMBL" id="KAI9638637.1"/>
    </source>
</evidence>
<evidence type="ECO:0000259" key="6">
    <source>
        <dbReference type="Pfam" id="PF03328"/>
    </source>
</evidence>
<feature type="domain" description="HpcH/HpaI aldolase/citrate lyase" evidence="6">
    <location>
        <begin position="1"/>
        <end position="222"/>
    </location>
</feature>
<dbReference type="Gene3D" id="3.20.20.60">
    <property type="entry name" value="Phosphoenolpyruvate-binding domains"/>
    <property type="match status" value="1"/>
</dbReference>
<dbReference type="InterPro" id="IPR040442">
    <property type="entry name" value="Pyrv_kinase-like_dom_sf"/>
</dbReference>
<keyword evidence="7" id="KW-0670">Pyruvate</keyword>
<evidence type="ECO:0000256" key="5">
    <source>
        <dbReference type="PIRSR" id="PIRSR015582-2"/>
    </source>
</evidence>
<organism evidence="7 8">
    <name type="scientific">Dioszegia hungarica</name>
    <dbReference type="NCBI Taxonomy" id="4972"/>
    <lineage>
        <taxon>Eukaryota</taxon>
        <taxon>Fungi</taxon>
        <taxon>Dikarya</taxon>
        <taxon>Basidiomycota</taxon>
        <taxon>Agaricomycotina</taxon>
        <taxon>Tremellomycetes</taxon>
        <taxon>Tremellales</taxon>
        <taxon>Bulleribasidiaceae</taxon>
        <taxon>Dioszegia</taxon>
    </lineage>
</organism>
<dbReference type="Proteomes" id="UP001164286">
    <property type="component" value="Unassembled WGS sequence"/>
</dbReference>
<dbReference type="InterPro" id="IPR015813">
    <property type="entry name" value="Pyrv/PenolPyrv_kinase-like_dom"/>
</dbReference>
<dbReference type="SUPFAM" id="SSF51621">
    <property type="entry name" value="Phosphoenolpyruvate/pyruvate domain"/>
    <property type="match status" value="1"/>
</dbReference>
<dbReference type="AlphaFoldDB" id="A0AA38LW98"/>
<dbReference type="GeneID" id="77728595"/>
<comment type="cofactor">
    <cofactor evidence="1">
        <name>Mg(2+)</name>
        <dbReference type="ChEBI" id="CHEBI:18420"/>
    </cofactor>
</comment>
<evidence type="ECO:0000313" key="8">
    <source>
        <dbReference type="Proteomes" id="UP001164286"/>
    </source>
</evidence>
<dbReference type="PANTHER" id="PTHR32308:SF0">
    <property type="entry name" value="HPCH_HPAI ALDOLASE_CITRATE LYASE DOMAIN-CONTAINING PROTEIN"/>
    <property type="match status" value="1"/>
</dbReference>
<dbReference type="PANTHER" id="PTHR32308">
    <property type="entry name" value="LYASE BETA SUBUNIT, PUTATIVE (AFU_ORTHOLOGUE AFUA_4G13030)-RELATED"/>
    <property type="match status" value="1"/>
</dbReference>
<sequence>MLYVPGSNSRMLEKAFASPADSVSYDLEDSVSPGKKAEARRIVAELLDGERRVKGEVMARINAVGTGFEQDDVDTILRTRHVEAIALPKTNHPDHLAWLVSRIKQLCPPEKQANGSNPLRIIGMIESAEAMVGIREIARAGEGHLNALLFAAEDYCADVGITRTAERTELLYPRSQLVTTAKAFGLQAIDLVCVDYKDEEALRRECEEGRRLGFDGKQAIHPAQVDIIHSAYSPSEAAVRHAARVQVSFEMNDRLGKGSYSLDGKMIDAPVYKQGLRVLLKARAAGMAIPEISEDDVKA</sequence>
<evidence type="ECO:0000256" key="4">
    <source>
        <dbReference type="PIRSR" id="PIRSR015582-1"/>
    </source>
</evidence>
<dbReference type="EMBL" id="JAKWFO010000003">
    <property type="protein sequence ID" value="KAI9638637.1"/>
    <property type="molecule type" value="Genomic_DNA"/>
</dbReference>
<feature type="binding site" evidence="5">
    <location>
        <position position="154"/>
    </location>
    <ligand>
        <name>Mg(2+)</name>
        <dbReference type="ChEBI" id="CHEBI:18420"/>
    </ligand>
</feature>
<dbReference type="Pfam" id="PF03328">
    <property type="entry name" value="HpcH_HpaI"/>
    <property type="match status" value="1"/>
</dbReference>
<dbReference type="GO" id="GO:0006107">
    <property type="term" value="P:oxaloacetate metabolic process"/>
    <property type="evidence" value="ECO:0007669"/>
    <property type="project" value="TreeGrafter"/>
</dbReference>
<feature type="binding site" evidence="4">
    <location>
        <position position="60"/>
    </location>
    <ligand>
        <name>substrate</name>
    </ligand>
</feature>
<comment type="caution">
    <text evidence="7">The sequence shown here is derived from an EMBL/GenBank/DDBJ whole genome shotgun (WGS) entry which is preliminary data.</text>
</comment>
<feature type="binding site" evidence="4">
    <location>
        <position position="126"/>
    </location>
    <ligand>
        <name>substrate</name>
    </ligand>
</feature>
<proteinExistence type="predicted"/>
<keyword evidence="7" id="KW-0808">Transferase</keyword>
<dbReference type="RefSeq" id="XP_052948414.1">
    <property type="nucleotide sequence ID" value="XM_053089390.1"/>
</dbReference>
<keyword evidence="7" id="KW-0418">Kinase</keyword>
<accession>A0AA38LW98</accession>